<organism evidence="2 3">
    <name type="scientific">Octopus vulgaris</name>
    <name type="common">Common octopus</name>
    <dbReference type="NCBI Taxonomy" id="6645"/>
    <lineage>
        <taxon>Eukaryota</taxon>
        <taxon>Metazoa</taxon>
        <taxon>Spiralia</taxon>
        <taxon>Lophotrochozoa</taxon>
        <taxon>Mollusca</taxon>
        <taxon>Cephalopoda</taxon>
        <taxon>Coleoidea</taxon>
        <taxon>Octopodiformes</taxon>
        <taxon>Octopoda</taxon>
        <taxon>Incirrata</taxon>
        <taxon>Octopodidae</taxon>
        <taxon>Octopus</taxon>
    </lineage>
</organism>
<dbReference type="AlphaFoldDB" id="A0AA36AX10"/>
<accession>A0AA36AX10</accession>
<protein>
    <submittedName>
        <fullName evidence="2">Uncharacterized protein</fullName>
    </submittedName>
</protein>
<dbReference type="EMBL" id="OX597818">
    <property type="protein sequence ID" value="CAI9723146.1"/>
    <property type="molecule type" value="Genomic_DNA"/>
</dbReference>
<feature type="transmembrane region" description="Helical" evidence="1">
    <location>
        <begin position="66"/>
        <end position="84"/>
    </location>
</feature>
<feature type="transmembrane region" description="Helical" evidence="1">
    <location>
        <begin position="12"/>
        <end position="34"/>
    </location>
</feature>
<evidence type="ECO:0000313" key="3">
    <source>
        <dbReference type="Proteomes" id="UP001162480"/>
    </source>
</evidence>
<sequence length="95" mass="10385">MRSINKLKTGKIIVTVAFVVGDAVVVVVVLTVLFELNDILKLQRGQEKKKIDDVALQKNIFVSSKILIPLKAALTMVAAALQLIRHISAVMAKFS</sequence>
<dbReference type="Proteomes" id="UP001162480">
    <property type="component" value="Chromosome 5"/>
</dbReference>
<keyword evidence="1" id="KW-0472">Membrane</keyword>
<evidence type="ECO:0000256" key="1">
    <source>
        <dbReference type="SAM" id="Phobius"/>
    </source>
</evidence>
<name>A0AA36AX10_OCTVU</name>
<keyword evidence="1" id="KW-1133">Transmembrane helix</keyword>
<evidence type="ECO:0000313" key="2">
    <source>
        <dbReference type="EMBL" id="CAI9723146.1"/>
    </source>
</evidence>
<proteinExistence type="predicted"/>
<reference evidence="2" key="1">
    <citation type="submission" date="2023-08" db="EMBL/GenBank/DDBJ databases">
        <authorList>
            <person name="Alioto T."/>
            <person name="Alioto T."/>
            <person name="Gomez Garrido J."/>
        </authorList>
    </citation>
    <scope>NUCLEOTIDE SEQUENCE</scope>
</reference>
<keyword evidence="3" id="KW-1185">Reference proteome</keyword>
<keyword evidence="1" id="KW-0812">Transmembrane</keyword>
<gene>
    <name evidence="2" type="ORF">OCTVUL_1B023764</name>
</gene>